<keyword evidence="7" id="KW-1185">Reference proteome</keyword>
<keyword evidence="2" id="KW-0547">Nucleotide-binding</keyword>
<dbReference type="Proteomes" id="UP001311232">
    <property type="component" value="Unassembled WGS sequence"/>
</dbReference>
<evidence type="ECO:0000256" key="1">
    <source>
        <dbReference type="ARBA" id="ARBA00022598"/>
    </source>
</evidence>
<evidence type="ECO:0000256" key="3">
    <source>
        <dbReference type="ARBA" id="ARBA00022840"/>
    </source>
</evidence>
<dbReference type="InterPro" id="IPR005479">
    <property type="entry name" value="CPAse_ATP-bd"/>
</dbReference>
<dbReference type="Pfam" id="PF02786">
    <property type="entry name" value="CPSase_L_D2"/>
    <property type="match status" value="1"/>
</dbReference>
<dbReference type="GO" id="GO:0005737">
    <property type="term" value="C:cytoplasm"/>
    <property type="evidence" value="ECO:0007669"/>
    <property type="project" value="TreeGrafter"/>
</dbReference>
<proteinExistence type="predicted"/>
<reference evidence="6 7" key="1">
    <citation type="submission" date="2021-06" db="EMBL/GenBank/DDBJ databases">
        <authorList>
            <person name="Palmer J.M."/>
        </authorList>
    </citation>
    <scope>NUCLEOTIDE SEQUENCE [LARGE SCALE GENOMIC DNA]</scope>
    <source>
        <strain evidence="6 7">MEX-2019</strain>
        <tissue evidence="6">Muscle</tissue>
    </source>
</reference>
<dbReference type="GO" id="GO:0004088">
    <property type="term" value="F:carbamoyl-phosphate synthase (glutamine-hydrolyzing) activity"/>
    <property type="evidence" value="ECO:0007669"/>
    <property type="project" value="TreeGrafter"/>
</dbReference>
<dbReference type="PANTHER" id="PTHR11405">
    <property type="entry name" value="CARBAMOYLTRANSFERASE FAMILY MEMBER"/>
    <property type="match status" value="1"/>
</dbReference>
<keyword evidence="3" id="KW-0067">ATP-binding</keyword>
<feature type="region of interest" description="Disordered" evidence="4">
    <location>
        <begin position="1"/>
        <end position="25"/>
    </location>
</feature>
<name>A0AAV9QNX4_9TELE</name>
<dbReference type="Gene3D" id="3.30.1490.20">
    <property type="entry name" value="ATP-grasp fold, A domain"/>
    <property type="match status" value="1"/>
</dbReference>
<organism evidence="6 7">
    <name type="scientific">Crenichthys baileyi</name>
    <name type="common">White River springfish</name>
    <dbReference type="NCBI Taxonomy" id="28760"/>
    <lineage>
        <taxon>Eukaryota</taxon>
        <taxon>Metazoa</taxon>
        <taxon>Chordata</taxon>
        <taxon>Craniata</taxon>
        <taxon>Vertebrata</taxon>
        <taxon>Euteleostomi</taxon>
        <taxon>Actinopterygii</taxon>
        <taxon>Neopterygii</taxon>
        <taxon>Teleostei</taxon>
        <taxon>Neoteleostei</taxon>
        <taxon>Acanthomorphata</taxon>
        <taxon>Ovalentaria</taxon>
        <taxon>Atherinomorphae</taxon>
        <taxon>Cyprinodontiformes</taxon>
        <taxon>Goodeidae</taxon>
        <taxon>Crenichthys</taxon>
    </lineage>
</organism>
<dbReference type="PROSITE" id="PS00866">
    <property type="entry name" value="CPSASE_1"/>
    <property type="match status" value="1"/>
</dbReference>
<gene>
    <name evidence="6" type="ORF">CRENBAI_001206</name>
</gene>
<feature type="domain" description="Carbamoyl phosphate synthase ATP-binding" evidence="5">
    <location>
        <begin position="128"/>
        <end position="142"/>
    </location>
</feature>
<feature type="compositionally biased region" description="Pro residues" evidence="4">
    <location>
        <begin position="91"/>
        <end position="101"/>
    </location>
</feature>
<evidence type="ECO:0000256" key="4">
    <source>
        <dbReference type="SAM" id="MobiDB-lite"/>
    </source>
</evidence>
<evidence type="ECO:0000313" key="6">
    <source>
        <dbReference type="EMBL" id="KAK5598963.1"/>
    </source>
</evidence>
<dbReference type="AlphaFoldDB" id="A0AAV9QNX4"/>
<dbReference type="SUPFAM" id="SSF56059">
    <property type="entry name" value="Glutathione synthetase ATP-binding domain-like"/>
    <property type="match status" value="1"/>
</dbReference>
<protein>
    <recommendedName>
        <fullName evidence="5">Carbamoyl phosphate synthase ATP-binding domain-containing protein</fullName>
    </recommendedName>
</protein>
<dbReference type="PANTHER" id="PTHR11405:SF53">
    <property type="entry name" value="CARBAMOYL-PHOSPHATE SYNTHASE [AMMONIA], MITOCHONDRIAL"/>
    <property type="match status" value="1"/>
</dbReference>
<feature type="region of interest" description="Disordered" evidence="4">
    <location>
        <begin position="84"/>
        <end position="104"/>
    </location>
</feature>
<evidence type="ECO:0000313" key="7">
    <source>
        <dbReference type="Proteomes" id="UP001311232"/>
    </source>
</evidence>
<dbReference type="EMBL" id="JAHHUM010002980">
    <property type="protein sequence ID" value="KAK5598963.1"/>
    <property type="molecule type" value="Genomic_DNA"/>
</dbReference>
<accession>A0AAV9QNX4</accession>
<dbReference type="GO" id="GO:0006541">
    <property type="term" value="P:glutamine metabolic process"/>
    <property type="evidence" value="ECO:0007669"/>
    <property type="project" value="TreeGrafter"/>
</dbReference>
<comment type="caution">
    <text evidence="6">The sequence shown here is derived from an EMBL/GenBank/DDBJ whole genome shotgun (WGS) entry which is preliminary data.</text>
</comment>
<evidence type="ECO:0000259" key="5">
    <source>
        <dbReference type="PROSITE" id="PS00866"/>
    </source>
</evidence>
<dbReference type="InterPro" id="IPR013815">
    <property type="entry name" value="ATP_grasp_subdomain_1"/>
</dbReference>
<feature type="compositionally biased region" description="Basic residues" evidence="4">
    <location>
        <begin position="1"/>
        <end position="16"/>
    </location>
</feature>
<sequence length="206" mass="22801">MLRKRCPGRRSLKKRPQSTSGKENHFTRVVETVSLLGTFLEHRVRLQGSERESHIAASDPHVSSINILRGFAFKDLQSWIPRSSAELRPSSAPPSPSPFHTPPGSLTFLGIHSTTSEDAFAFANQVGYPCLLRPSYVLSGSAMNVVYGEEEMKRFLEEATQVSQGTSFSDCRSYTLPDSVSTCDTFLERGIVQASAGNNLMLTLYR</sequence>
<evidence type="ECO:0000256" key="2">
    <source>
        <dbReference type="ARBA" id="ARBA00022741"/>
    </source>
</evidence>
<dbReference type="GO" id="GO:0005524">
    <property type="term" value="F:ATP binding"/>
    <property type="evidence" value="ECO:0007669"/>
    <property type="project" value="UniProtKB-KW"/>
</dbReference>
<keyword evidence="1" id="KW-0436">Ligase</keyword>